<proteinExistence type="predicted"/>
<keyword evidence="2" id="KW-1185">Reference proteome</keyword>
<dbReference type="Proteomes" id="UP001148662">
    <property type="component" value="Unassembled WGS sequence"/>
</dbReference>
<organism evidence="1 2">
    <name type="scientific">Phlebia brevispora</name>
    <dbReference type="NCBI Taxonomy" id="194682"/>
    <lineage>
        <taxon>Eukaryota</taxon>
        <taxon>Fungi</taxon>
        <taxon>Dikarya</taxon>
        <taxon>Basidiomycota</taxon>
        <taxon>Agaricomycotina</taxon>
        <taxon>Agaricomycetes</taxon>
        <taxon>Polyporales</taxon>
        <taxon>Meruliaceae</taxon>
        <taxon>Phlebia</taxon>
    </lineage>
</organism>
<protein>
    <submittedName>
        <fullName evidence="1">Uncharacterized protein</fullName>
    </submittedName>
</protein>
<evidence type="ECO:0000313" key="1">
    <source>
        <dbReference type="EMBL" id="KAJ3551149.1"/>
    </source>
</evidence>
<evidence type="ECO:0000313" key="2">
    <source>
        <dbReference type="Proteomes" id="UP001148662"/>
    </source>
</evidence>
<dbReference type="EMBL" id="JANHOG010000853">
    <property type="protein sequence ID" value="KAJ3551149.1"/>
    <property type="molecule type" value="Genomic_DNA"/>
</dbReference>
<name>A0ACC1T1X1_9APHY</name>
<comment type="caution">
    <text evidence="1">The sequence shown here is derived from an EMBL/GenBank/DDBJ whole genome shotgun (WGS) entry which is preliminary data.</text>
</comment>
<reference evidence="1" key="1">
    <citation type="submission" date="2022-07" db="EMBL/GenBank/DDBJ databases">
        <title>Genome Sequence of Phlebia brevispora.</title>
        <authorList>
            <person name="Buettner E."/>
        </authorList>
    </citation>
    <scope>NUCLEOTIDE SEQUENCE</scope>
    <source>
        <strain evidence="1">MPL23</strain>
    </source>
</reference>
<accession>A0ACC1T1X1</accession>
<sequence length="464" mass="52013">MNTLPQELIDYILDYLHDDKESLLLCCTVSKSWLSPCSFHLFAALTVRLPFHDELQSSACTNSEPFIDSMLQISRIYQHIQCLNIVSREYGSARPFDIAVLKGFIQPLRRLKSLSLHGLNLYCTDNTPAIMPRMSLSRLVVEESRLSSDALARSARALRSNRPTTLTRVLSVDSPAPTPAPTPGPAALSLLIFPKTTHVRSLVYTSCSRAQLSALRVPLLAAISTRDSLSLKFMNLYLDDLHAVDEYLSVLGRGIAHLHIELPDRWFSWDPPETNVQRLMQHMHVPSFSHLTALRTLYIAIPIKMSPTAFHVNRFMWSYAINILLSLPSTHTLFMSSPVSPSTPSVWTSDLAPLEEEKMCPPLDLLRIQFGNPRWTALAELPYMLGVVDSLDWTRLDAVAQHLRLGRSSPVRAPMSEAGQRQSKKPLEIQIGCRPHRRADLRNAMLAEVSPSVGEIVGFCFADV</sequence>
<gene>
    <name evidence="1" type="ORF">NM688_g4888</name>
</gene>